<dbReference type="AlphaFoldDB" id="A0A1F4W2S9"/>
<organism evidence="1 2">
    <name type="scientific">candidate division WWE3 bacterium RIFOXYA2_FULL_46_9</name>
    <dbReference type="NCBI Taxonomy" id="1802636"/>
    <lineage>
        <taxon>Bacteria</taxon>
        <taxon>Katanobacteria</taxon>
    </lineage>
</organism>
<sequence>MKEPRPLWRLGFIFLLRLLLGRGGLETATDEVGGDVVHAFLFYDKCIAEEAIEPEAVMHPFGFVEAVDICKGEWFPTLASSLTEAHNPPSRNFSFHVLEGIKKSHFGVDVAWLASKYVCHKSDLLFST</sequence>
<evidence type="ECO:0000313" key="1">
    <source>
        <dbReference type="EMBL" id="OGC63724.1"/>
    </source>
</evidence>
<dbReference type="Proteomes" id="UP000176614">
    <property type="component" value="Unassembled WGS sequence"/>
</dbReference>
<gene>
    <name evidence="1" type="ORF">A2264_05105</name>
</gene>
<evidence type="ECO:0000313" key="2">
    <source>
        <dbReference type="Proteomes" id="UP000176614"/>
    </source>
</evidence>
<accession>A0A1F4W2S9</accession>
<dbReference type="EMBL" id="MEVT01000004">
    <property type="protein sequence ID" value="OGC63724.1"/>
    <property type="molecule type" value="Genomic_DNA"/>
</dbReference>
<name>A0A1F4W2S9_UNCKA</name>
<comment type="caution">
    <text evidence="1">The sequence shown here is derived from an EMBL/GenBank/DDBJ whole genome shotgun (WGS) entry which is preliminary data.</text>
</comment>
<reference evidence="1 2" key="1">
    <citation type="journal article" date="2016" name="Nat. Commun.">
        <title>Thousands of microbial genomes shed light on interconnected biogeochemical processes in an aquifer system.</title>
        <authorList>
            <person name="Anantharaman K."/>
            <person name="Brown C.T."/>
            <person name="Hug L.A."/>
            <person name="Sharon I."/>
            <person name="Castelle C.J."/>
            <person name="Probst A.J."/>
            <person name="Thomas B.C."/>
            <person name="Singh A."/>
            <person name="Wilkins M.J."/>
            <person name="Karaoz U."/>
            <person name="Brodie E.L."/>
            <person name="Williams K.H."/>
            <person name="Hubbard S.S."/>
            <person name="Banfield J.F."/>
        </authorList>
    </citation>
    <scope>NUCLEOTIDE SEQUENCE [LARGE SCALE GENOMIC DNA]</scope>
</reference>
<protein>
    <submittedName>
        <fullName evidence="1">Uncharacterized protein</fullName>
    </submittedName>
</protein>
<proteinExistence type="predicted"/>